<dbReference type="SUPFAM" id="SSF50331">
    <property type="entry name" value="MOP-like"/>
    <property type="match status" value="1"/>
</dbReference>
<protein>
    <submittedName>
        <fullName evidence="5">Molybdate transport system ATP-binding protein</fullName>
    </submittedName>
</protein>
<dbReference type="SUPFAM" id="SSF52540">
    <property type="entry name" value="P-loop containing nucleoside triphosphate hydrolases"/>
    <property type="match status" value="1"/>
</dbReference>
<organism evidence="5 6">
    <name type="scientific">Malonomonas rubra DSM 5091</name>
    <dbReference type="NCBI Taxonomy" id="1122189"/>
    <lineage>
        <taxon>Bacteria</taxon>
        <taxon>Pseudomonadati</taxon>
        <taxon>Thermodesulfobacteriota</taxon>
        <taxon>Desulfuromonadia</taxon>
        <taxon>Desulfuromonadales</taxon>
        <taxon>Geopsychrobacteraceae</taxon>
        <taxon>Malonomonas</taxon>
    </lineage>
</organism>
<dbReference type="GO" id="GO:0016887">
    <property type="term" value="F:ATP hydrolysis activity"/>
    <property type="evidence" value="ECO:0007669"/>
    <property type="project" value="InterPro"/>
</dbReference>
<feature type="domain" description="ABC transporter" evidence="4">
    <location>
        <begin position="1"/>
        <end position="236"/>
    </location>
</feature>
<evidence type="ECO:0000256" key="1">
    <source>
        <dbReference type="ARBA" id="ARBA00022448"/>
    </source>
</evidence>
<dbReference type="RefSeq" id="WP_072910123.1">
    <property type="nucleotide sequence ID" value="NZ_FQZT01000028.1"/>
</dbReference>
<dbReference type="STRING" id="1122189.SAMN02745165_03622"/>
<keyword evidence="3 5" id="KW-0067">ATP-binding</keyword>
<sequence length="362" mass="40143">MSILVCRLNYPLANYQLAAELTVAPGITVLLGPNGAGKTSLLRLLAGLNQPASGQIQLGERCLFDAEKRIDLPSEKRRIGMVFQDLALFPHLDVSGNIGFGLKMRRVSSSARQNRVQQLLEKLAIEHLAKRNVTTLSGGERQKVALARTLATDPQLLLLDEPTAALDPAARGEIRRWLQTVLTQLNIPTLLVTHDAEEVAYFRKRVAVMEQGKIVQQGSFHQLLREPASEFVARFVGVNYILGEVCEQAGKLIFCSRGGAKFLAPFKQVIPGAAFMTVLPWDIALYRELPDGSPRNHLYGEIRDVVILGDRVRITLEKEDKLVAEISTRGYLALGEPQPGENFWAVFKAREARIENCEELPC</sequence>
<dbReference type="SMART" id="SM00382">
    <property type="entry name" value="AAA"/>
    <property type="match status" value="1"/>
</dbReference>
<keyword evidence="1" id="KW-0813">Transport</keyword>
<dbReference type="InterPro" id="IPR008995">
    <property type="entry name" value="Mo/tungstate-bd_C_term_dom"/>
</dbReference>
<dbReference type="AlphaFoldDB" id="A0A1M6NIN7"/>
<evidence type="ECO:0000256" key="3">
    <source>
        <dbReference type="ARBA" id="ARBA00022840"/>
    </source>
</evidence>
<dbReference type="GO" id="GO:0005524">
    <property type="term" value="F:ATP binding"/>
    <property type="evidence" value="ECO:0007669"/>
    <property type="project" value="UniProtKB-KW"/>
</dbReference>
<dbReference type="InterPro" id="IPR003593">
    <property type="entry name" value="AAA+_ATPase"/>
</dbReference>
<evidence type="ECO:0000313" key="5">
    <source>
        <dbReference type="EMBL" id="SHJ95591.1"/>
    </source>
</evidence>
<dbReference type="Gene3D" id="2.40.50.100">
    <property type="match status" value="1"/>
</dbReference>
<dbReference type="OrthoDB" id="9809450at2"/>
<name>A0A1M6NIN7_MALRU</name>
<dbReference type="PANTHER" id="PTHR42781:SF4">
    <property type="entry name" value="SPERMIDINE_PUTRESCINE IMPORT ATP-BINDING PROTEIN POTA"/>
    <property type="match status" value="1"/>
</dbReference>
<gene>
    <name evidence="5" type="ORF">SAMN02745165_03622</name>
</gene>
<dbReference type="Proteomes" id="UP000184171">
    <property type="component" value="Unassembled WGS sequence"/>
</dbReference>
<dbReference type="InterPro" id="IPR027417">
    <property type="entry name" value="P-loop_NTPase"/>
</dbReference>
<proteinExistence type="predicted"/>
<evidence type="ECO:0000256" key="2">
    <source>
        <dbReference type="ARBA" id="ARBA00022741"/>
    </source>
</evidence>
<dbReference type="PROSITE" id="PS00211">
    <property type="entry name" value="ABC_TRANSPORTER_1"/>
    <property type="match status" value="1"/>
</dbReference>
<dbReference type="PANTHER" id="PTHR42781">
    <property type="entry name" value="SPERMIDINE/PUTRESCINE IMPORT ATP-BINDING PROTEIN POTA"/>
    <property type="match status" value="1"/>
</dbReference>
<reference evidence="5 6" key="1">
    <citation type="submission" date="2016-11" db="EMBL/GenBank/DDBJ databases">
        <authorList>
            <person name="Jaros S."/>
            <person name="Januszkiewicz K."/>
            <person name="Wedrychowicz H."/>
        </authorList>
    </citation>
    <scope>NUCLEOTIDE SEQUENCE [LARGE SCALE GENOMIC DNA]</scope>
    <source>
        <strain evidence="5 6">DSM 5091</strain>
    </source>
</reference>
<dbReference type="InterPro" id="IPR050093">
    <property type="entry name" value="ABC_SmlMolc_Importer"/>
</dbReference>
<keyword evidence="2" id="KW-0547">Nucleotide-binding</keyword>
<dbReference type="InterPro" id="IPR003439">
    <property type="entry name" value="ABC_transporter-like_ATP-bd"/>
</dbReference>
<keyword evidence="6" id="KW-1185">Reference proteome</keyword>
<evidence type="ECO:0000313" key="6">
    <source>
        <dbReference type="Proteomes" id="UP000184171"/>
    </source>
</evidence>
<accession>A0A1M6NIN7</accession>
<dbReference type="EMBL" id="FQZT01000028">
    <property type="protein sequence ID" value="SHJ95591.1"/>
    <property type="molecule type" value="Genomic_DNA"/>
</dbReference>
<dbReference type="Pfam" id="PF00005">
    <property type="entry name" value="ABC_tran"/>
    <property type="match status" value="1"/>
</dbReference>
<dbReference type="PROSITE" id="PS50893">
    <property type="entry name" value="ABC_TRANSPORTER_2"/>
    <property type="match status" value="1"/>
</dbReference>
<evidence type="ECO:0000259" key="4">
    <source>
        <dbReference type="PROSITE" id="PS50893"/>
    </source>
</evidence>
<dbReference type="Gene3D" id="3.40.50.300">
    <property type="entry name" value="P-loop containing nucleotide triphosphate hydrolases"/>
    <property type="match status" value="1"/>
</dbReference>
<dbReference type="InterPro" id="IPR017871">
    <property type="entry name" value="ABC_transporter-like_CS"/>
</dbReference>